<sequence length="272" mass="31528">MKKLLAVFSVATLITACSKDDLSSNLTEVVVQKYSNGNRTEIAHYSYSDGKITQIMHYNNSNFRIGKTKYEYYSNGSLLRITKTGTDNFTPIYSYEYIYDEHERIAFKKYRGSQSYNTDYTYNNDNTISALRMVNGGGESTATFYLNSDNLIYKQVSNLEEYTITYNGQNPTLTTNGSNNILYEYDEFHNRLLLNDRNKNNLYLSNNILMADNILDDIDSITDKYLTKETVESGPISSVKKYDYIFNDIGLPTNRKEYHNDILIKETEYIYQ</sequence>
<gene>
    <name evidence="1" type="ORF">ABS768_10620</name>
</gene>
<dbReference type="EMBL" id="JBELQB010000007">
    <property type="protein sequence ID" value="MFL9837954.1"/>
    <property type="molecule type" value="Genomic_DNA"/>
</dbReference>
<evidence type="ECO:0008006" key="3">
    <source>
        <dbReference type="Google" id="ProtNLM"/>
    </source>
</evidence>
<proteinExistence type="predicted"/>
<dbReference type="RefSeq" id="WP_408074951.1">
    <property type="nucleotide sequence ID" value="NZ_JBELQB010000007.1"/>
</dbReference>
<evidence type="ECO:0000313" key="1">
    <source>
        <dbReference type="EMBL" id="MFL9837954.1"/>
    </source>
</evidence>
<evidence type="ECO:0000313" key="2">
    <source>
        <dbReference type="Proteomes" id="UP001629059"/>
    </source>
</evidence>
<keyword evidence="2" id="KW-1185">Reference proteome</keyword>
<dbReference type="PROSITE" id="PS51257">
    <property type="entry name" value="PROKAR_LIPOPROTEIN"/>
    <property type="match status" value="1"/>
</dbReference>
<reference evidence="1 2" key="1">
    <citation type="submission" date="2024-06" db="EMBL/GenBank/DDBJ databases">
        <authorList>
            <person name="Kaempfer P."/>
            <person name="Viver T."/>
        </authorList>
    </citation>
    <scope>NUCLEOTIDE SEQUENCE [LARGE SCALE GENOMIC DNA]</scope>
    <source>
        <strain evidence="1 2">ST-75</strain>
    </source>
</reference>
<protein>
    <recommendedName>
        <fullName evidence="3">YD repeat-containing protein</fullName>
    </recommendedName>
</protein>
<accession>A0ABW8YCT1</accession>
<name>A0ABW8YCT1_9FLAO</name>
<organism evidence="1 2">
    <name type="scientific">Flavobacterium rhizophilum</name>
    <dbReference type="NCBI Taxonomy" id="3163296"/>
    <lineage>
        <taxon>Bacteria</taxon>
        <taxon>Pseudomonadati</taxon>
        <taxon>Bacteroidota</taxon>
        <taxon>Flavobacteriia</taxon>
        <taxon>Flavobacteriales</taxon>
        <taxon>Flavobacteriaceae</taxon>
        <taxon>Flavobacterium</taxon>
    </lineage>
</organism>
<comment type="caution">
    <text evidence="1">The sequence shown here is derived from an EMBL/GenBank/DDBJ whole genome shotgun (WGS) entry which is preliminary data.</text>
</comment>
<dbReference type="Proteomes" id="UP001629059">
    <property type="component" value="Unassembled WGS sequence"/>
</dbReference>